<reference evidence="1" key="1">
    <citation type="submission" date="2023-05" db="EMBL/GenBank/DDBJ databases">
        <authorList>
            <person name="Stuckert A."/>
        </authorList>
    </citation>
    <scope>NUCLEOTIDE SEQUENCE</scope>
</reference>
<gene>
    <name evidence="1" type="ORF">SPARVUS_LOCUS2041103</name>
</gene>
<protein>
    <submittedName>
        <fullName evidence="1">Uncharacterized protein</fullName>
    </submittedName>
</protein>
<feature type="non-terminal residue" evidence="1">
    <location>
        <position position="100"/>
    </location>
</feature>
<dbReference type="EMBL" id="CATNWA010002140">
    <property type="protein sequence ID" value="CAI9542177.1"/>
    <property type="molecule type" value="Genomic_DNA"/>
</dbReference>
<accession>A0ABN9B1M0</accession>
<feature type="non-terminal residue" evidence="1">
    <location>
        <position position="1"/>
    </location>
</feature>
<organism evidence="1 2">
    <name type="scientific">Staurois parvus</name>
    <dbReference type="NCBI Taxonomy" id="386267"/>
    <lineage>
        <taxon>Eukaryota</taxon>
        <taxon>Metazoa</taxon>
        <taxon>Chordata</taxon>
        <taxon>Craniata</taxon>
        <taxon>Vertebrata</taxon>
        <taxon>Euteleostomi</taxon>
        <taxon>Amphibia</taxon>
        <taxon>Batrachia</taxon>
        <taxon>Anura</taxon>
        <taxon>Neobatrachia</taxon>
        <taxon>Ranoidea</taxon>
        <taxon>Ranidae</taxon>
        <taxon>Staurois</taxon>
    </lineage>
</organism>
<sequence>QLCPITADHIGDIYTDSHQCPDFQCSPISAAFQCPSLSRISAHQCQISVSINATYQCPLELPFSAHVGCLSPISVNHCCLSVPITAAYQCHLSLPVSAHQ</sequence>
<evidence type="ECO:0000313" key="2">
    <source>
        <dbReference type="Proteomes" id="UP001162483"/>
    </source>
</evidence>
<name>A0ABN9B1M0_9NEOB</name>
<comment type="caution">
    <text evidence="1">The sequence shown here is derived from an EMBL/GenBank/DDBJ whole genome shotgun (WGS) entry which is preliminary data.</text>
</comment>
<dbReference type="Proteomes" id="UP001162483">
    <property type="component" value="Unassembled WGS sequence"/>
</dbReference>
<keyword evidence="2" id="KW-1185">Reference proteome</keyword>
<proteinExistence type="predicted"/>
<evidence type="ECO:0000313" key="1">
    <source>
        <dbReference type="EMBL" id="CAI9542177.1"/>
    </source>
</evidence>